<dbReference type="SUPFAM" id="SSF47413">
    <property type="entry name" value="lambda repressor-like DNA-binding domains"/>
    <property type="match status" value="1"/>
</dbReference>
<dbReference type="Pfam" id="PF07883">
    <property type="entry name" value="Cupin_2"/>
    <property type="match status" value="1"/>
</dbReference>
<accession>A0A1T5MD55</accession>
<dbReference type="OrthoDB" id="9814553at2"/>
<dbReference type="PROSITE" id="PS50943">
    <property type="entry name" value="HTH_CROC1"/>
    <property type="match status" value="1"/>
</dbReference>
<dbReference type="InterPro" id="IPR013096">
    <property type="entry name" value="Cupin_2"/>
</dbReference>
<dbReference type="SMART" id="SM00530">
    <property type="entry name" value="HTH_XRE"/>
    <property type="match status" value="1"/>
</dbReference>
<dbReference type="EMBL" id="FUZT01000014">
    <property type="protein sequence ID" value="SKC86142.1"/>
    <property type="molecule type" value="Genomic_DNA"/>
</dbReference>
<dbReference type="Proteomes" id="UP000190285">
    <property type="component" value="Unassembled WGS sequence"/>
</dbReference>
<organism evidence="3 4">
    <name type="scientific">Maledivibacter halophilus</name>
    <dbReference type="NCBI Taxonomy" id="36842"/>
    <lineage>
        <taxon>Bacteria</taxon>
        <taxon>Bacillati</taxon>
        <taxon>Bacillota</taxon>
        <taxon>Clostridia</taxon>
        <taxon>Peptostreptococcales</taxon>
        <taxon>Caminicellaceae</taxon>
        <taxon>Maledivibacter</taxon>
    </lineage>
</organism>
<dbReference type="PANTHER" id="PTHR46797">
    <property type="entry name" value="HTH-TYPE TRANSCRIPTIONAL REGULATOR"/>
    <property type="match status" value="1"/>
</dbReference>
<reference evidence="3 4" key="1">
    <citation type="submission" date="2017-02" db="EMBL/GenBank/DDBJ databases">
        <authorList>
            <person name="Peterson S.W."/>
        </authorList>
    </citation>
    <scope>NUCLEOTIDE SEQUENCE [LARGE SCALE GENOMIC DNA]</scope>
    <source>
        <strain evidence="3 4">M1</strain>
    </source>
</reference>
<dbReference type="InterPro" id="IPR001387">
    <property type="entry name" value="Cro/C1-type_HTH"/>
</dbReference>
<dbReference type="InterPro" id="IPR050807">
    <property type="entry name" value="TransReg_Diox_bact_type"/>
</dbReference>
<dbReference type="Gene3D" id="2.60.120.10">
    <property type="entry name" value="Jelly Rolls"/>
    <property type="match status" value="1"/>
</dbReference>
<feature type="domain" description="HTH cro/C1-type" evidence="2">
    <location>
        <begin position="6"/>
        <end position="60"/>
    </location>
</feature>
<keyword evidence="4" id="KW-1185">Reference proteome</keyword>
<protein>
    <submittedName>
        <fullName evidence="3">Transcriptional regulator, contains XRE-family HTH domain</fullName>
    </submittedName>
</protein>
<keyword evidence="1" id="KW-0238">DNA-binding</keyword>
<dbReference type="GO" id="GO:0003700">
    <property type="term" value="F:DNA-binding transcription factor activity"/>
    <property type="evidence" value="ECO:0007669"/>
    <property type="project" value="TreeGrafter"/>
</dbReference>
<dbReference type="RefSeq" id="WP_079494826.1">
    <property type="nucleotide sequence ID" value="NZ_FUZT01000014.1"/>
</dbReference>
<dbReference type="STRING" id="36842.SAMN02194393_04475"/>
<sequence>MLGERVREIRKKNNIKLVEMAKQINLSPSYLSQIERDLISPSLSALRKIAKVLNVPIYEFLKEDEKKAIHIKKEKRIKLELPDTDIVYEFLTPTRLRNGTPNMEIIFMKLNPFSWSSEDFSYHAADECIFVIRGEVEIYLGETKYNLLNGDSLYIKENTRHRLYNPKNTVAEVISCISPPIY</sequence>
<dbReference type="GO" id="GO:0005829">
    <property type="term" value="C:cytosol"/>
    <property type="evidence" value="ECO:0007669"/>
    <property type="project" value="TreeGrafter"/>
</dbReference>
<evidence type="ECO:0000313" key="4">
    <source>
        <dbReference type="Proteomes" id="UP000190285"/>
    </source>
</evidence>
<gene>
    <name evidence="3" type="ORF">SAMN02194393_04475</name>
</gene>
<dbReference type="InterPro" id="IPR014710">
    <property type="entry name" value="RmlC-like_jellyroll"/>
</dbReference>
<evidence type="ECO:0000256" key="1">
    <source>
        <dbReference type="ARBA" id="ARBA00023125"/>
    </source>
</evidence>
<evidence type="ECO:0000313" key="3">
    <source>
        <dbReference type="EMBL" id="SKC86142.1"/>
    </source>
</evidence>
<dbReference type="SUPFAM" id="SSF51182">
    <property type="entry name" value="RmlC-like cupins"/>
    <property type="match status" value="1"/>
</dbReference>
<proteinExistence type="predicted"/>
<name>A0A1T5MD55_9FIRM</name>
<dbReference type="Gene3D" id="1.10.260.40">
    <property type="entry name" value="lambda repressor-like DNA-binding domains"/>
    <property type="match status" value="1"/>
</dbReference>
<dbReference type="InterPro" id="IPR011051">
    <property type="entry name" value="RmlC_Cupin_sf"/>
</dbReference>
<dbReference type="PANTHER" id="PTHR46797:SF1">
    <property type="entry name" value="METHYLPHOSPHONATE SYNTHASE"/>
    <property type="match status" value="1"/>
</dbReference>
<dbReference type="CDD" id="cd02209">
    <property type="entry name" value="cupin_XRE_C"/>
    <property type="match status" value="1"/>
</dbReference>
<dbReference type="AlphaFoldDB" id="A0A1T5MD55"/>
<dbReference type="InterPro" id="IPR010982">
    <property type="entry name" value="Lambda_DNA-bd_dom_sf"/>
</dbReference>
<dbReference type="Pfam" id="PF01381">
    <property type="entry name" value="HTH_3"/>
    <property type="match status" value="1"/>
</dbReference>
<evidence type="ECO:0000259" key="2">
    <source>
        <dbReference type="PROSITE" id="PS50943"/>
    </source>
</evidence>
<dbReference type="CDD" id="cd00093">
    <property type="entry name" value="HTH_XRE"/>
    <property type="match status" value="1"/>
</dbReference>
<dbReference type="GO" id="GO:0003677">
    <property type="term" value="F:DNA binding"/>
    <property type="evidence" value="ECO:0007669"/>
    <property type="project" value="UniProtKB-KW"/>
</dbReference>